<name>A0A8J6QW42_9BACT</name>
<gene>
    <name evidence="2" type="ORF">ICT70_01385</name>
</gene>
<proteinExistence type="predicted"/>
<reference evidence="2" key="1">
    <citation type="submission" date="2020-09" db="EMBL/GenBank/DDBJ databases">
        <title>Pelobacter alkaliphilus sp. nov., a novel anaerobic arsenate-reducing bacterium from terrestrial mud volcano.</title>
        <authorList>
            <person name="Khomyakova M.A."/>
            <person name="Merkel A.Y."/>
            <person name="Slobodkin A.I."/>
        </authorList>
    </citation>
    <scope>NUCLEOTIDE SEQUENCE</scope>
    <source>
        <strain evidence="2">M08fum</strain>
    </source>
</reference>
<dbReference type="EMBL" id="JACWUN010000001">
    <property type="protein sequence ID" value="MBD1399318.1"/>
    <property type="molecule type" value="Genomic_DNA"/>
</dbReference>
<dbReference type="InterPro" id="IPR029060">
    <property type="entry name" value="PIN-like_dom_sf"/>
</dbReference>
<protein>
    <submittedName>
        <fullName evidence="2">PIN domain-containing protein</fullName>
    </submittedName>
</protein>
<evidence type="ECO:0000313" key="3">
    <source>
        <dbReference type="Proteomes" id="UP000632828"/>
    </source>
</evidence>
<dbReference type="SUPFAM" id="SSF88723">
    <property type="entry name" value="PIN domain-like"/>
    <property type="match status" value="1"/>
</dbReference>
<organism evidence="2 3">
    <name type="scientific">Pelovirga terrestris</name>
    <dbReference type="NCBI Taxonomy" id="2771352"/>
    <lineage>
        <taxon>Bacteria</taxon>
        <taxon>Pseudomonadati</taxon>
        <taxon>Thermodesulfobacteriota</taxon>
        <taxon>Desulfuromonadia</taxon>
        <taxon>Geobacterales</taxon>
        <taxon>Geobacteraceae</taxon>
        <taxon>Pelovirga</taxon>
    </lineage>
</organism>
<dbReference type="InterPro" id="IPR002716">
    <property type="entry name" value="PIN_dom"/>
</dbReference>
<comment type="caution">
    <text evidence="2">The sequence shown here is derived from an EMBL/GenBank/DDBJ whole genome shotgun (WGS) entry which is preliminary data.</text>
</comment>
<keyword evidence="3" id="KW-1185">Reference proteome</keyword>
<dbReference type="AlphaFoldDB" id="A0A8J6QW42"/>
<dbReference type="Proteomes" id="UP000632828">
    <property type="component" value="Unassembled WGS sequence"/>
</dbReference>
<evidence type="ECO:0000259" key="1">
    <source>
        <dbReference type="Pfam" id="PF13470"/>
    </source>
</evidence>
<accession>A0A8J6QW42</accession>
<dbReference type="Pfam" id="PF13470">
    <property type="entry name" value="PIN_3"/>
    <property type="match status" value="1"/>
</dbReference>
<feature type="domain" description="PIN" evidence="1">
    <location>
        <begin position="2"/>
        <end position="111"/>
    </location>
</feature>
<dbReference type="Gene3D" id="3.40.50.1010">
    <property type="entry name" value="5'-nuclease"/>
    <property type="match status" value="1"/>
</dbReference>
<evidence type="ECO:0000313" key="2">
    <source>
        <dbReference type="EMBL" id="MBD1399318.1"/>
    </source>
</evidence>
<sequence>MLLDLNILLDVVQKRQPHYQASAAILDFAIRNQCCCICAHQITTLYYLVNKYADHQQASELLDWLLQNVTIIPENKETFLQARVLVFRDFEDAVTSAAAQQQQCQFIITRNGKDFKKSPIPALSPLEFLAMQ</sequence>